<dbReference type="InterPro" id="IPR049829">
    <property type="entry name" value="MptA/B-like"/>
</dbReference>
<evidence type="ECO:0000256" key="6">
    <source>
        <dbReference type="ARBA" id="ARBA00023136"/>
    </source>
</evidence>
<feature type="transmembrane region" description="Helical" evidence="8">
    <location>
        <begin position="54"/>
        <end position="73"/>
    </location>
</feature>
<keyword evidence="4 8" id="KW-0812">Transmembrane</keyword>
<feature type="transmembrane region" description="Helical" evidence="8">
    <location>
        <begin position="200"/>
        <end position="219"/>
    </location>
</feature>
<evidence type="ECO:0000256" key="1">
    <source>
        <dbReference type="ARBA" id="ARBA00004141"/>
    </source>
</evidence>
<feature type="transmembrane region" description="Helical" evidence="8">
    <location>
        <begin position="372"/>
        <end position="390"/>
    </location>
</feature>
<dbReference type="GO" id="GO:0016757">
    <property type="term" value="F:glycosyltransferase activity"/>
    <property type="evidence" value="ECO:0007669"/>
    <property type="project" value="UniProtKB-KW"/>
</dbReference>
<name>A0A8J3K214_9ACTN</name>
<evidence type="ECO:0000313" key="9">
    <source>
        <dbReference type="EMBL" id="GIF95301.1"/>
    </source>
</evidence>
<dbReference type="RefSeq" id="WP_239165182.1">
    <property type="nucleotide sequence ID" value="NZ_BONH01000001.1"/>
</dbReference>
<evidence type="ECO:0000256" key="2">
    <source>
        <dbReference type="ARBA" id="ARBA00022676"/>
    </source>
</evidence>
<evidence type="ECO:0000256" key="7">
    <source>
        <dbReference type="ARBA" id="ARBA00043987"/>
    </source>
</evidence>
<evidence type="ECO:0000256" key="3">
    <source>
        <dbReference type="ARBA" id="ARBA00022679"/>
    </source>
</evidence>
<evidence type="ECO:0000313" key="10">
    <source>
        <dbReference type="Proteomes" id="UP000659904"/>
    </source>
</evidence>
<feature type="transmembrane region" description="Helical" evidence="8">
    <location>
        <begin position="477"/>
        <end position="495"/>
    </location>
</feature>
<dbReference type="NCBIfam" id="NF038066">
    <property type="entry name" value="MptB"/>
    <property type="match status" value="1"/>
</dbReference>
<evidence type="ECO:0008006" key="11">
    <source>
        <dbReference type="Google" id="ProtNLM"/>
    </source>
</evidence>
<reference evidence="9 10" key="1">
    <citation type="submission" date="2021-01" db="EMBL/GenBank/DDBJ databases">
        <title>Whole genome shotgun sequence of Catellatospora citrea NBRC 14495.</title>
        <authorList>
            <person name="Komaki H."/>
            <person name="Tamura T."/>
        </authorList>
    </citation>
    <scope>NUCLEOTIDE SEQUENCE [LARGE SCALE GENOMIC DNA]</scope>
    <source>
        <strain evidence="9 10">NBRC 14495</strain>
    </source>
</reference>
<feature type="transmembrane region" description="Helical" evidence="8">
    <location>
        <begin position="302"/>
        <end position="332"/>
    </location>
</feature>
<gene>
    <name evidence="9" type="ORF">Cci01nite_03950</name>
</gene>
<evidence type="ECO:0000256" key="4">
    <source>
        <dbReference type="ARBA" id="ARBA00022692"/>
    </source>
</evidence>
<comment type="caution">
    <text evidence="9">The sequence shown here is derived from an EMBL/GenBank/DDBJ whole genome shotgun (WGS) entry which is preliminary data.</text>
</comment>
<feature type="transmembrane region" description="Helical" evidence="8">
    <location>
        <begin position="502"/>
        <end position="519"/>
    </location>
</feature>
<organism evidence="9 10">
    <name type="scientific">Catellatospora citrea</name>
    <dbReference type="NCBI Taxonomy" id="53366"/>
    <lineage>
        <taxon>Bacteria</taxon>
        <taxon>Bacillati</taxon>
        <taxon>Actinomycetota</taxon>
        <taxon>Actinomycetes</taxon>
        <taxon>Micromonosporales</taxon>
        <taxon>Micromonosporaceae</taxon>
        <taxon>Catellatospora</taxon>
    </lineage>
</organism>
<dbReference type="GO" id="GO:0016020">
    <property type="term" value="C:membrane"/>
    <property type="evidence" value="ECO:0007669"/>
    <property type="project" value="UniProtKB-SubCell"/>
</dbReference>
<dbReference type="Proteomes" id="UP000659904">
    <property type="component" value="Unassembled WGS sequence"/>
</dbReference>
<keyword evidence="6 8" id="KW-0472">Membrane</keyword>
<feature type="transmembrane region" description="Helical" evidence="8">
    <location>
        <begin position="402"/>
        <end position="423"/>
    </location>
</feature>
<dbReference type="Pfam" id="PF26314">
    <property type="entry name" value="MptA_B_family"/>
    <property type="match status" value="1"/>
</dbReference>
<keyword evidence="10" id="KW-1185">Reference proteome</keyword>
<dbReference type="AlphaFoldDB" id="A0A8J3K214"/>
<feature type="transmembrane region" description="Helical" evidence="8">
    <location>
        <begin position="338"/>
        <end position="360"/>
    </location>
</feature>
<sequence>MLPHATPRATVALGCVSGVLLAVSAYLAGALPGGDPGPGLRLGGFGAVPGSFSLGLVCWLAGMAGWTAAWWRLGRAGDLITGRSARPDAAGMSGWPGAASWWNGSAWRLLAIGAAWAAPLLVAPPLGSRDAYAYACQGWLWRAGLDPYAMGVADGGCPWTAAVPELWWHTPTPYGPVAVLLTAAVTALGGLLGALAGLRLLTLAAVALLTLALPPVARACGVPAPAAYWLALLTPLTAVHALSALHNDALVAALTVTALALSLTTRRQDHDDLARTVAPLPGSGVSSPQFAQDRPRLGGAAAWWGAVGAGVVGAGAVGVKVTAVVVVPFVLILLGRRWWAGVVAGVAAFAGVSVVSGLGLGWVSALRGTGELVQWSSAPTAVGMAAGYVLRLVGQGEWVDAAVAVGRALGLVALAAVGVWGLVHAWRRRGDAGAVVRACGWVMAATALLGPVFYPWYALAPLAVLAAAETDPRRRRWLAVGAVVCAFLTLPNGLGVPVLTKAVGAFAVTVALIVAAVRSRPRATA</sequence>
<evidence type="ECO:0000256" key="8">
    <source>
        <dbReference type="SAM" id="Phobius"/>
    </source>
</evidence>
<protein>
    <recommendedName>
        <fullName evidence="11">Alpha-1,6-mannosyltransferase</fullName>
    </recommendedName>
</protein>
<comment type="subcellular location">
    <subcellularLocation>
        <location evidence="1">Membrane</location>
        <topology evidence="1">Multi-pass membrane protein</topology>
    </subcellularLocation>
</comment>
<feature type="transmembrane region" description="Helical" evidence="8">
    <location>
        <begin position="174"/>
        <end position="194"/>
    </location>
</feature>
<keyword evidence="2" id="KW-0328">Glycosyltransferase</keyword>
<accession>A0A8J3K214</accession>
<dbReference type="EMBL" id="BONH01000001">
    <property type="protein sequence ID" value="GIF95301.1"/>
    <property type="molecule type" value="Genomic_DNA"/>
</dbReference>
<evidence type="ECO:0000256" key="5">
    <source>
        <dbReference type="ARBA" id="ARBA00022989"/>
    </source>
</evidence>
<keyword evidence="5 8" id="KW-1133">Transmembrane helix</keyword>
<keyword evidence="3" id="KW-0808">Transferase</keyword>
<feature type="transmembrane region" description="Helical" evidence="8">
    <location>
        <begin position="435"/>
        <end position="457"/>
    </location>
</feature>
<proteinExistence type="inferred from homology"/>
<comment type="similarity">
    <text evidence="7">Belongs to the MptA/B family.</text>
</comment>